<feature type="region of interest" description="Disordered" evidence="1">
    <location>
        <begin position="617"/>
        <end position="653"/>
    </location>
</feature>
<comment type="caution">
    <text evidence="2">The sequence shown here is derived from an EMBL/GenBank/DDBJ whole genome shotgun (WGS) entry which is preliminary data.</text>
</comment>
<sequence length="768" mass="86865">MLPRRRIGAKALTWQTTRIQSSHQVRLLATQKPSLPKSVENNTRVNTILKVQNAVAMTSSKLTLDSLTTDDQRRDYLWSRKEQISKILPGREWKKVFATARRLFEHNYLIRPPSDKEFRKRMLDNHGELLTKFEQTPMWLTSEIKMLEARDQVEKQDAGKESETTELSDANDSVDKPAPDASESTTEDPSRDQNTASITDAKPSDQVPVLPDASVSEKTLGADAEDVSRYRNLLISPESEPAKSTVYSTKKVVEKSVAKPSPNPVEISAERFLEKKATESAKEQEKEASPIQIIVPEYNKVIRGGSREEEITVEKLNQLQMPEDKVTGAFEILQKLSRTLVAENVRPDLKPVLYPNQAAYALLAEATTLLEEACFEFIKTRAPSVTTWPTFDCPEAQEYKRWVDLIVKLGKEHSKDGFKLPPKFIEGASYGDMIRNSAAHRLPIHAPKLRELLRRARLWMESLDVPETLQKFERLEQSAAEMQTELEGDLSPVVEEIRMVLSRIKGRWDKVKRLEEKILEIQKSIRAEKSGIELEEENIQDSLRKAQGVRYERGQKFERQRFQDHVHGALAEASESKTEPEELPEEWREDELIVEDIPTETETDSPAVEKEAEVLGSEISENTSTVLLSRKERRKMKQAAEGTTSSQPKLERDYQGGLVSYEENALADIEDASLTNSKRLENISANNKSGGALLKGLEKESSDAKGVKEGSLKEEAGAKKTTSSENDLKDSQKTKKTSFEGSNLSRESDLESLKGSPAKWYNPLSWFK</sequence>
<gene>
    <name evidence="2" type="ORF">TWF506_005534</name>
</gene>
<feature type="compositionally biased region" description="Basic and acidic residues" evidence="1">
    <location>
        <begin position="696"/>
        <end position="718"/>
    </location>
</feature>
<protein>
    <submittedName>
        <fullName evidence="2">Uncharacterized protein</fullName>
    </submittedName>
</protein>
<dbReference type="Proteomes" id="UP001307849">
    <property type="component" value="Unassembled WGS sequence"/>
</dbReference>
<feature type="region of interest" description="Disordered" evidence="1">
    <location>
        <begin position="682"/>
        <end position="768"/>
    </location>
</feature>
<accession>A0AAN8NJV1</accession>
<feature type="region of interest" description="Disordered" evidence="1">
    <location>
        <begin position="152"/>
        <end position="221"/>
    </location>
</feature>
<name>A0AAN8NJV1_9PEZI</name>
<organism evidence="2 3">
    <name type="scientific">Arthrobotrys conoides</name>
    <dbReference type="NCBI Taxonomy" id="74498"/>
    <lineage>
        <taxon>Eukaryota</taxon>
        <taxon>Fungi</taxon>
        <taxon>Dikarya</taxon>
        <taxon>Ascomycota</taxon>
        <taxon>Pezizomycotina</taxon>
        <taxon>Orbiliomycetes</taxon>
        <taxon>Orbiliales</taxon>
        <taxon>Orbiliaceae</taxon>
        <taxon>Arthrobotrys</taxon>
    </lineage>
</organism>
<dbReference type="AlphaFoldDB" id="A0AAN8NJV1"/>
<evidence type="ECO:0000256" key="1">
    <source>
        <dbReference type="SAM" id="MobiDB-lite"/>
    </source>
</evidence>
<keyword evidence="3" id="KW-1185">Reference proteome</keyword>
<proteinExistence type="predicted"/>
<evidence type="ECO:0000313" key="2">
    <source>
        <dbReference type="EMBL" id="KAK6518376.1"/>
    </source>
</evidence>
<feature type="compositionally biased region" description="Basic and acidic residues" evidence="1">
    <location>
        <begin position="152"/>
        <end position="163"/>
    </location>
</feature>
<reference evidence="2 3" key="1">
    <citation type="submission" date="2019-10" db="EMBL/GenBank/DDBJ databases">
        <authorList>
            <person name="Palmer J.M."/>
        </authorList>
    </citation>
    <scope>NUCLEOTIDE SEQUENCE [LARGE SCALE GENOMIC DNA]</scope>
    <source>
        <strain evidence="2 3">TWF506</strain>
    </source>
</reference>
<evidence type="ECO:0000313" key="3">
    <source>
        <dbReference type="Proteomes" id="UP001307849"/>
    </source>
</evidence>
<dbReference type="EMBL" id="JAVHJM010000002">
    <property type="protein sequence ID" value="KAK6518376.1"/>
    <property type="molecule type" value="Genomic_DNA"/>
</dbReference>